<feature type="chain" id="PRO_5045877003" description="PEP-CTERM protein-sorting domain-containing protein" evidence="1">
    <location>
        <begin position="22"/>
        <end position="225"/>
    </location>
</feature>
<dbReference type="RefSeq" id="WP_233391338.1">
    <property type="nucleotide sequence ID" value="NZ_JAJTWT010000003.1"/>
</dbReference>
<dbReference type="Proteomes" id="UP001201463">
    <property type="component" value="Unassembled WGS sequence"/>
</dbReference>
<name>A0ABS8X9C2_9BURK</name>
<gene>
    <name evidence="2" type="ORF">LXT12_09230</name>
</gene>
<organism evidence="2 3">
    <name type="scientific">Pelomonas caseinilytica</name>
    <dbReference type="NCBI Taxonomy" id="2906763"/>
    <lineage>
        <taxon>Bacteria</taxon>
        <taxon>Pseudomonadati</taxon>
        <taxon>Pseudomonadota</taxon>
        <taxon>Betaproteobacteria</taxon>
        <taxon>Burkholderiales</taxon>
        <taxon>Sphaerotilaceae</taxon>
        <taxon>Roseateles</taxon>
    </lineage>
</organism>
<reference evidence="2 3" key="1">
    <citation type="submission" date="2021-12" db="EMBL/GenBank/DDBJ databases">
        <title>Genome seq of p7.</title>
        <authorList>
            <person name="Seo T."/>
        </authorList>
    </citation>
    <scope>NUCLEOTIDE SEQUENCE [LARGE SCALE GENOMIC DNA]</scope>
    <source>
        <strain evidence="2 3">P7</strain>
    </source>
</reference>
<keyword evidence="3" id="KW-1185">Reference proteome</keyword>
<dbReference type="EMBL" id="JAJTWT010000003">
    <property type="protein sequence ID" value="MCE4537431.1"/>
    <property type="molecule type" value="Genomic_DNA"/>
</dbReference>
<evidence type="ECO:0000313" key="3">
    <source>
        <dbReference type="Proteomes" id="UP001201463"/>
    </source>
</evidence>
<evidence type="ECO:0000313" key="2">
    <source>
        <dbReference type="EMBL" id="MCE4537431.1"/>
    </source>
</evidence>
<evidence type="ECO:0008006" key="4">
    <source>
        <dbReference type="Google" id="ProtNLM"/>
    </source>
</evidence>
<sequence>MRAKSKLLALALTAALQPALAGVVSLNFEDINANVSPDGTGMVQLLDRYQGLGVQFLGDAWGVTSLRCDGLSGFVPHDNGCAALQLAGDPRDNTVEAGKTFTLNFASGFVAGSSFFFSALGGSNVSITLYDEVDGKGRSIPLGGLPTADCTIPGARFCVWNQLNFDFGGIARSMVVTGNDETLMLDDIRLVQAASAPGNLPEPGSIALAVGALGALGWVRRRAAR</sequence>
<protein>
    <recommendedName>
        <fullName evidence="4">PEP-CTERM protein-sorting domain-containing protein</fullName>
    </recommendedName>
</protein>
<evidence type="ECO:0000256" key="1">
    <source>
        <dbReference type="SAM" id="SignalP"/>
    </source>
</evidence>
<accession>A0ABS8X9C2</accession>
<comment type="caution">
    <text evidence="2">The sequence shown here is derived from an EMBL/GenBank/DDBJ whole genome shotgun (WGS) entry which is preliminary data.</text>
</comment>
<keyword evidence="1" id="KW-0732">Signal</keyword>
<feature type="signal peptide" evidence="1">
    <location>
        <begin position="1"/>
        <end position="21"/>
    </location>
</feature>
<proteinExistence type="predicted"/>